<reference evidence="1 2" key="2">
    <citation type="journal article" date="2011" name="ISME J.">
        <title>RNA-seq reveals cooperative metabolic interactions between two termite-gut spirochete species in co-culture.</title>
        <authorList>
            <person name="Rosenthal A.Z."/>
            <person name="Matson E.G."/>
            <person name="Eldar A."/>
            <person name="Leadbetter J.R."/>
        </authorList>
    </citation>
    <scope>NUCLEOTIDE SEQUENCE [LARGE SCALE GENOMIC DNA]</scope>
    <source>
        <strain evidence="2">ATCC BAA-888 / DSM 13862 / ZAS-9</strain>
    </source>
</reference>
<sequence>MLLKKNLMSCKQVYKINGVGIDLKKFFLVGLFLKNRVFVRN</sequence>
<dbReference type="HOGENOM" id="CLU_3278164_0_0_12"/>
<evidence type="ECO:0000313" key="2">
    <source>
        <dbReference type="Proteomes" id="UP000009222"/>
    </source>
</evidence>
<name>F5YAJ8_LEAAZ</name>
<reference evidence="2" key="1">
    <citation type="submission" date="2009-12" db="EMBL/GenBank/DDBJ databases">
        <title>Complete sequence of Treponema azotonutricium strain ZAS-9.</title>
        <authorList>
            <person name="Tetu S.G."/>
            <person name="Matson E."/>
            <person name="Ren Q."/>
            <person name="Seshadri R."/>
            <person name="Elbourne L."/>
            <person name="Hassan K.A."/>
            <person name="Durkin A."/>
            <person name="Radune D."/>
            <person name="Mohamoud Y."/>
            <person name="Shay R."/>
            <person name="Jin S."/>
            <person name="Zhang X."/>
            <person name="Lucey K."/>
            <person name="Ballor N.R."/>
            <person name="Ottesen E."/>
            <person name="Rosenthal R."/>
            <person name="Allen A."/>
            <person name="Leadbetter J.R."/>
            <person name="Paulsen I.T."/>
        </authorList>
    </citation>
    <scope>NUCLEOTIDE SEQUENCE [LARGE SCALE GENOMIC DNA]</scope>
    <source>
        <strain evidence="2">ATCC BAA-888 / DSM 13862 / ZAS-9</strain>
    </source>
</reference>
<dbReference type="KEGG" id="taz:TREAZ_3069"/>
<accession>F5YAJ8</accession>
<organism evidence="1 2">
    <name type="scientific">Leadbettera azotonutricia (strain ATCC BAA-888 / DSM 13862 / ZAS-9)</name>
    <name type="common">Treponema azotonutricium</name>
    <dbReference type="NCBI Taxonomy" id="545695"/>
    <lineage>
        <taxon>Bacteria</taxon>
        <taxon>Pseudomonadati</taxon>
        <taxon>Spirochaetota</taxon>
        <taxon>Spirochaetia</taxon>
        <taxon>Spirochaetales</taxon>
        <taxon>Breznakiellaceae</taxon>
        <taxon>Leadbettera</taxon>
    </lineage>
</organism>
<dbReference type="InParanoid" id="F5YAJ8"/>
<dbReference type="EMBL" id="CP001841">
    <property type="protein sequence ID" value="AEF82894.1"/>
    <property type="molecule type" value="Genomic_DNA"/>
</dbReference>
<dbReference type="Proteomes" id="UP000009222">
    <property type="component" value="Chromosome"/>
</dbReference>
<keyword evidence="2" id="KW-1185">Reference proteome</keyword>
<gene>
    <name evidence="1" type="ordered locus">TREAZ_3069</name>
</gene>
<proteinExistence type="predicted"/>
<protein>
    <submittedName>
        <fullName evidence="1">Uncharacterized protein</fullName>
    </submittedName>
</protein>
<dbReference type="AlphaFoldDB" id="F5YAJ8"/>
<evidence type="ECO:0000313" key="1">
    <source>
        <dbReference type="EMBL" id="AEF82894.1"/>
    </source>
</evidence>